<comment type="caution">
    <text evidence="2">The sequence shown here is derived from an EMBL/GenBank/DDBJ whole genome shotgun (WGS) entry which is preliminary data.</text>
</comment>
<proteinExistence type="predicted"/>
<dbReference type="Proteomes" id="UP000673821">
    <property type="component" value="Unassembled WGS sequence"/>
</dbReference>
<keyword evidence="3" id="KW-1185">Reference proteome</keyword>
<gene>
    <name evidence="2" type="ORF">R69776_06988</name>
</gene>
<name>A0ABN7MZD0_9BURK</name>
<protein>
    <submittedName>
        <fullName evidence="2">Uncharacterized protein</fullName>
    </submittedName>
</protein>
<feature type="region of interest" description="Disordered" evidence="1">
    <location>
        <begin position="1"/>
        <end position="20"/>
    </location>
</feature>
<accession>A0ABN7MZD0</accession>
<dbReference type="EMBL" id="CAJNBH010000029">
    <property type="protein sequence ID" value="CAE6839818.1"/>
    <property type="molecule type" value="Genomic_DNA"/>
</dbReference>
<evidence type="ECO:0000313" key="2">
    <source>
        <dbReference type="EMBL" id="CAE6839818.1"/>
    </source>
</evidence>
<evidence type="ECO:0000313" key="3">
    <source>
        <dbReference type="Proteomes" id="UP000673821"/>
    </source>
</evidence>
<organism evidence="2 3">
    <name type="scientific">Paraburkholderia nemoris</name>
    <dbReference type="NCBI Taxonomy" id="2793076"/>
    <lineage>
        <taxon>Bacteria</taxon>
        <taxon>Pseudomonadati</taxon>
        <taxon>Pseudomonadota</taxon>
        <taxon>Betaproteobacteria</taxon>
        <taxon>Burkholderiales</taxon>
        <taxon>Burkholderiaceae</taxon>
        <taxon>Paraburkholderia</taxon>
    </lineage>
</organism>
<sequence>MTEVDAGTDSPVTDGRASCPIRDTIKEHRLHWFTSDVAQPHSQSYPDGRDQEQRFALSLVERILRMHVGFPANGTQAAALKEYKIRSADEPPLRYGSRRRHSSFHYV</sequence>
<reference evidence="2 3" key="1">
    <citation type="submission" date="2021-02" db="EMBL/GenBank/DDBJ databases">
        <authorList>
            <person name="Vanwijnsberghe S."/>
        </authorList>
    </citation>
    <scope>NUCLEOTIDE SEQUENCE [LARGE SCALE GENOMIC DNA]</scope>
    <source>
        <strain evidence="2 3">R-69776</strain>
    </source>
</reference>
<evidence type="ECO:0000256" key="1">
    <source>
        <dbReference type="SAM" id="MobiDB-lite"/>
    </source>
</evidence>